<evidence type="ECO:0000256" key="6">
    <source>
        <dbReference type="ARBA" id="ARBA00023004"/>
    </source>
</evidence>
<dbReference type="AlphaFoldDB" id="I1YEF8"/>
<feature type="transmembrane region" description="Helical" evidence="8">
    <location>
        <begin position="45"/>
        <end position="63"/>
    </location>
</feature>
<dbReference type="GO" id="GO:0009055">
    <property type="term" value="F:electron transfer activity"/>
    <property type="evidence" value="ECO:0007669"/>
    <property type="project" value="UniProtKB-UniRule"/>
</dbReference>
<comment type="subcellular location">
    <subcellularLocation>
        <location evidence="8">Cell inner membrane</location>
        <topology evidence="8">Multi-pass membrane protein</topology>
    </subcellularLocation>
    <subcellularLocation>
        <location evidence="1">Membrane</location>
        <topology evidence="1">Multi-pass membrane protein</topology>
    </subcellularLocation>
</comment>
<dbReference type="GO" id="GO:0030091">
    <property type="term" value="P:protein repair"/>
    <property type="evidence" value="ECO:0007669"/>
    <property type="project" value="UniProtKB-UniRule"/>
</dbReference>
<keyword evidence="8" id="KW-0285">Flavoprotein</keyword>
<comment type="caution">
    <text evidence="8">Lacks conserved residue(s) required for the propagation of feature annotation.</text>
</comment>
<dbReference type="HAMAP" id="MF_01207">
    <property type="entry name" value="MsrQ"/>
    <property type="match status" value="1"/>
</dbReference>
<name>I1YEF8_METFJ</name>
<protein>
    <recommendedName>
        <fullName evidence="8">Protein-methionine-sulfoxide reductase heme-binding subunit MsrQ</fullName>
    </recommendedName>
    <alternativeName>
        <fullName evidence="8">Flavocytochrome MsrQ</fullName>
    </alternativeName>
</protein>
<dbReference type="STRING" id="754477.Q7C_120"/>
<dbReference type="InterPro" id="IPR013130">
    <property type="entry name" value="Fe3_Rdtase_TM_dom"/>
</dbReference>
<evidence type="ECO:0000256" key="2">
    <source>
        <dbReference type="ARBA" id="ARBA00022448"/>
    </source>
</evidence>
<gene>
    <name evidence="8" type="primary">msrQ</name>
    <name evidence="10" type="ordered locus">Q7C_120</name>
</gene>
<comment type="function">
    <text evidence="8">Part of the MsrPQ system that repairs oxidized periplasmic proteins containing methionine sulfoxide residues (Met-O), using respiratory chain electrons. Thus protects these proteins from oxidative-stress damage caused by reactive species of oxygen and chlorine generated by the host defense mechanisms. MsrPQ is essential for the maintenance of envelope integrity under bleach stress, rescuing a wide series of structurally unrelated periplasmic proteins from methionine oxidation. MsrQ provides electrons for reduction to the reductase catalytic subunit MsrP, using the quinone pool of the respiratory chain.</text>
</comment>
<dbReference type="Proteomes" id="UP000009145">
    <property type="component" value="Chromosome"/>
</dbReference>
<feature type="transmembrane region" description="Helical" evidence="8">
    <location>
        <begin position="146"/>
        <end position="165"/>
    </location>
</feature>
<accession>I1YEF8</accession>
<dbReference type="InterPro" id="IPR022837">
    <property type="entry name" value="MsrQ-like"/>
</dbReference>
<comment type="subunit">
    <text evidence="8">Heterodimer of a catalytic subunit (MsrP) and a heme-binding subunit (MsrQ).</text>
</comment>
<dbReference type="GO" id="GO:0010181">
    <property type="term" value="F:FMN binding"/>
    <property type="evidence" value="ECO:0007669"/>
    <property type="project" value="UniProtKB-UniRule"/>
</dbReference>
<keyword evidence="8" id="KW-1003">Cell membrane</keyword>
<dbReference type="OrthoDB" id="9788328at2"/>
<dbReference type="eggNOG" id="COG2717">
    <property type="taxonomic scope" value="Bacteria"/>
</dbReference>
<evidence type="ECO:0000256" key="1">
    <source>
        <dbReference type="ARBA" id="ARBA00004141"/>
    </source>
</evidence>
<proteinExistence type="inferred from homology"/>
<keyword evidence="8" id="KW-0288">FMN</keyword>
<keyword evidence="7 8" id="KW-0472">Membrane</keyword>
<keyword evidence="8" id="KW-0997">Cell inner membrane</keyword>
<keyword evidence="2 8" id="KW-0813">Transport</keyword>
<dbReference type="Pfam" id="PF01794">
    <property type="entry name" value="Ferric_reduct"/>
    <property type="match status" value="1"/>
</dbReference>
<keyword evidence="4 8" id="KW-0812">Transmembrane</keyword>
<dbReference type="PATRIC" id="fig|754477.3.peg.119"/>
<keyword evidence="6 8" id="KW-0408">Iron</keyword>
<feature type="transmembrane region" description="Helical" evidence="8">
    <location>
        <begin position="75"/>
        <end position="93"/>
    </location>
</feature>
<evidence type="ECO:0000256" key="3">
    <source>
        <dbReference type="ARBA" id="ARBA00022617"/>
    </source>
</evidence>
<dbReference type="RefSeq" id="WP_014702751.1">
    <property type="nucleotide sequence ID" value="NC_017856.1"/>
</dbReference>
<comment type="cofactor">
    <cofactor evidence="8">
        <name>FMN</name>
        <dbReference type="ChEBI" id="CHEBI:58210"/>
    </cofactor>
    <text evidence="8">Binds 1 FMN per subunit.</text>
</comment>
<feature type="transmembrane region" description="Helical" evidence="8">
    <location>
        <begin position="171"/>
        <end position="190"/>
    </location>
</feature>
<dbReference type="GO" id="GO:0020037">
    <property type="term" value="F:heme binding"/>
    <property type="evidence" value="ECO:0007669"/>
    <property type="project" value="UniProtKB-UniRule"/>
</dbReference>
<dbReference type="GO" id="GO:0005886">
    <property type="term" value="C:plasma membrane"/>
    <property type="evidence" value="ECO:0007669"/>
    <property type="project" value="UniProtKB-SubCell"/>
</dbReference>
<keyword evidence="8" id="KW-0249">Electron transport</keyword>
<dbReference type="EMBL" id="CP003380">
    <property type="protein sequence ID" value="AFJ01301.1"/>
    <property type="molecule type" value="Genomic_DNA"/>
</dbReference>
<comment type="cofactor">
    <cofactor evidence="8">
        <name>heme b</name>
        <dbReference type="ChEBI" id="CHEBI:60344"/>
    </cofactor>
    <text evidence="8">Binds 1 heme b (iron(II)-protoporphyrin IX) group per subunit.</text>
</comment>
<sequence length="198" mass="23257" precursor="true">MSIARIKIVVFLLAFAPAAWLTYAVLTDQLGANPIEEVTRDSGTWALRFLLITLTMTPLRWLTDWPGWIQFRRMMGLYCFFYACLHMLLYLWLDKFFDWPEILADIIERPFITIGFISFTLLVPLAATSTKAMIKRLGRRWKKLHKLTYVIACLACLHFLMLVKADIREPLLYIFILATLLFMRFYRATIKPIILARQ</sequence>
<reference evidence="10 11" key="1">
    <citation type="journal article" date="2012" name="J. Bacteriol.">
        <title>Complete genome sequences of Methylophaga sp. strain JAM1 and Methylophaga sp. strain JAM7.</title>
        <authorList>
            <person name="Villeneuve C."/>
            <person name="Martineau C."/>
            <person name="Mauffrey F."/>
            <person name="Villemur R."/>
        </authorList>
    </citation>
    <scope>NUCLEOTIDE SEQUENCE [LARGE SCALE GENOMIC DNA]</scope>
    <source>
        <strain evidence="10 11">JAM7</strain>
    </source>
</reference>
<evidence type="ECO:0000256" key="7">
    <source>
        <dbReference type="ARBA" id="ARBA00023136"/>
    </source>
</evidence>
<dbReference type="GO" id="GO:0016679">
    <property type="term" value="F:oxidoreductase activity, acting on diphenols and related substances as donors"/>
    <property type="evidence" value="ECO:0007669"/>
    <property type="project" value="TreeGrafter"/>
</dbReference>
<dbReference type="KEGG" id="mec:Q7C_120"/>
<feature type="transmembrane region" description="Helical" evidence="8">
    <location>
        <begin position="113"/>
        <end position="134"/>
    </location>
</feature>
<keyword evidence="3 8" id="KW-0349">Heme</keyword>
<keyword evidence="8" id="KW-0479">Metal-binding</keyword>
<evidence type="ECO:0000313" key="11">
    <source>
        <dbReference type="Proteomes" id="UP000009145"/>
    </source>
</evidence>
<comment type="similarity">
    <text evidence="8">Belongs to the MsrQ family.</text>
</comment>
<evidence type="ECO:0000259" key="9">
    <source>
        <dbReference type="Pfam" id="PF01794"/>
    </source>
</evidence>
<dbReference type="HOGENOM" id="CLU_080662_0_1_6"/>
<evidence type="ECO:0000313" key="10">
    <source>
        <dbReference type="EMBL" id="AFJ01301.1"/>
    </source>
</evidence>
<feature type="domain" description="Ferric oxidoreductase" evidence="9">
    <location>
        <begin position="43"/>
        <end position="156"/>
    </location>
</feature>
<evidence type="ECO:0000256" key="5">
    <source>
        <dbReference type="ARBA" id="ARBA00022989"/>
    </source>
</evidence>
<evidence type="ECO:0000256" key="8">
    <source>
        <dbReference type="HAMAP-Rule" id="MF_01207"/>
    </source>
</evidence>
<dbReference type="GO" id="GO:0046872">
    <property type="term" value="F:metal ion binding"/>
    <property type="evidence" value="ECO:0007669"/>
    <property type="project" value="UniProtKB-KW"/>
</dbReference>
<keyword evidence="5 8" id="KW-1133">Transmembrane helix</keyword>
<evidence type="ECO:0000256" key="4">
    <source>
        <dbReference type="ARBA" id="ARBA00022692"/>
    </source>
</evidence>
<organism evidence="10 11">
    <name type="scientific">Methylophaga frappieri (strain ATCC BAA-2434 / DSM 25690 / JAM7)</name>
    <dbReference type="NCBI Taxonomy" id="754477"/>
    <lineage>
        <taxon>Bacteria</taxon>
        <taxon>Pseudomonadati</taxon>
        <taxon>Pseudomonadota</taxon>
        <taxon>Gammaproteobacteria</taxon>
        <taxon>Thiotrichales</taxon>
        <taxon>Piscirickettsiaceae</taxon>
        <taxon>Methylophaga</taxon>
    </lineage>
</organism>
<dbReference type="PANTHER" id="PTHR36964:SF1">
    <property type="entry name" value="PROTEIN-METHIONINE-SULFOXIDE REDUCTASE HEME-BINDING SUBUNIT MSRQ"/>
    <property type="match status" value="1"/>
</dbReference>
<keyword evidence="11" id="KW-1185">Reference proteome</keyword>
<dbReference type="PANTHER" id="PTHR36964">
    <property type="entry name" value="PROTEIN-METHIONINE-SULFOXIDE REDUCTASE HEME-BINDING SUBUNIT MSRQ"/>
    <property type="match status" value="1"/>
</dbReference>